<dbReference type="InterPro" id="IPR003439">
    <property type="entry name" value="ABC_transporter-like_ATP-bd"/>
</dbReference>
<sequence>MTTPLLSVEGLTLDFDSSAGPLHALDDVSFAIAPGECVALVGESGSGKSVTGLAVMRLLAKRAVIRSGRIMFGGQDLLRLGEREMRAARGRRIAMIFQNAKNSLNPIRSIGDILVDLLRTHTPGLSRREAHGRIVELLGAIGIAAPEKRMRAYPSELSGGMCQRIMIAAAFACNPELIIADEPTSALDVTTQQLVMELLMKLCRERGVATVFITHDLALASEWCDRAIVMHAGQILETGPVAGVLEAPRHPYTRMLLDSLPYGKESVTELRPMGGALPNLRRADLPRCRFAGRCPRVSDVCVRSALPDRVVGPGHVVRCHHALAAGETLATQARGEA</sequence>
<proteinExistence type="inferred from homology"/>
<organism evidence="9 10">
    <name type="scientific">Camelimonas abortus</name>
    <dbReference type="NCBI Taxonomy" id="1017184"/>
    <lineage>
        <taxon>Bacteria</taxon>
        <taxon>Pseudomonadati</taxon>
        <taxon>Pseudomonadota</taxon>
        <taxon>Alphaproteobacteria</taxon>
        <taxon>Hyphomicrobiales</taxon>
        <taxon>Chelatococcaceae</taxon>
        <taxon>Camelimonas</taxon>
    </lineage>
</organism>
<dbReference type="PANTHER" id="PTHR43297">
    <property type="entry name" value="OLIGOPEPTIDE TRANSPORT ATP-BINDING PROTEIN APPD"/>
    <property type="match status" value="1"/>
</dbReference>
<dbReference type="InterPro" id="IPR003593">
    <property type="entry name" value="AAA+_ATPase"/>
</dbReference>
<dbReference type="InterPro" id="IPR027417">
    <property type="entry name" value="P-loop_NTPase"/>
</dbReference>
<evidence type="ECO:0000256" key="7">
    <source>
        <dbReference type="ARBA" id="ARBA00023136"/>
    </source>
</evidence>
<dbReference type="Gene3D" id="3.40.50.300">
    <property type="entry name" value="P-loop containing nucleotide triphosphate hydrolases"/>
    <property type="match status" value="1"/>
</dbReference>
<comment type="similarity">
    <text evidence="2">Belongs to the ABC transporter superfamily.</text>
</comment>
<dbReference type="PROSITE" id="PS50893">
    <property type="entry name" value="ABC_TRANSPORTER_2"/>
    <property type="match status" value="1"/>
</dbReference>
<comment type="caution">
    <text evidence="9">The sequence shown here is derived from an EMBL/GenBank/DDBJ whole genome shotgun (WGS) entry which is preliminary data.</text>
</comment>
<keyword evidence="7" id="KW-0472">Membrane</keyword>
<dbReference type="PROSITE" id="PS00211">
    <property type="entry name" value="ABC_TRANSPORTER_1"/>
    <property type="match status" value="1"/>
</dbReference>
<dbReference type="InterPro" id="IPR017871">
    <property type="entry name" value="ABC_transporter-like_CS"/>
</dbReference>
<dbReference type="PANTHER" id="PTHR43297:SF2">
    <property type="entry name" value="DIPEPTIDE TRANSPORT ATP-BINDING PROTEIN DPPD"/>
    <property type="match status" value="1"/>
</dbReference>
<dbReference type="SMART" id="SM00382">
    <property type="entry name" value="AAA"/>
    <property type="match status" value="1"/>
</dbReference>
<feature type="domain" description="ABC transporter" evidence="8">
    <location>
        <begin position="6"/>
        <end position="257"/>
    </location>
</feature>
<keyword evidence="4" id="KW-1003">Cell membrane</keyword>
<evidence type="ECO:0000256" key="6">
    <source>
        <dbReference type="ARBA" id="ARBA00022840"/>
    </source>
</evidence>
<dbReference type="GO" id="GO:0005524">
    <property type="term" value="F:ATP binding"/>
    <property type="evidence" value="ECO:0007669"/>
    <property type="project" value="UniProtKB-KW"/>
</dbReference>
<protein>
    <submittedName>
        <fullName evidence="9">ABC transporter ATP-binding protein</fullName>
    </submittedName>
</protein>
<dbReference type="InterPro" id="IPR050388">
    <property type="entry name" value="ABC_Ni/Peptide_Import"/>
</dbReference>
<evidence type="ECO:0000259" key="8">
    <source>
        <dbReference type="PROSITE" id="PS50893"/>
    </source>
</evidence>
<evidence type="ECO:0000256" key="5">
    <source>
        <dbReference type="ARBA" id="ARBA00022741"/>
    </source>
</evidence>
<name>A0ABV7LAL7_9HYPH</name>
<dbReference type="RefSeq" id="WP_376828771.1">
    <property type="nucleotide sequence ID" value="NZ_JBHLWR010000004.1"/>
</dbReference>
<evidence type="ECO:0000313" key="9">
    <source>
        <dbReference type="EMBL" id="MFC3264787.1"/>
    </source>
</evidence>
<evidence type="ECO:0000256" key="1">
    <source>
        <dbReference type="ARBA" id="ARBA00004417"/>
    </source>
</evidence>
<keyword evidence="3" id="KW-0813">Transport</keyword>
<accession>A0ABV7LAL7</accession>
<dbReference type="NCBIfam" id="TIGR01727">
    <property type="entry name" value="oligo_HPY"/>
    <property type="match status" value="1"/>
</dbReference>
<evidence type="ECO:0000256" key="2">
    <source>
        <dbReference type="ARBA" id="ARBA00005417"/>
    </source>
</evidence>
<dbReference type="Pfam" id="PF00005">
    <property type="entry name" value="ABC_tran"/>
    <property type="match status" value="1"/>
</dbReference>
<gene>
    <name evidence="9" type="ORF">ACFOEX_00240</name>
</gene>
<dbReference type="Pfam" id="PF08352">
    <property type="entry name" value="oligo_HPY"/>
    <property type="match status" value="1"/>
</dbReference>
<evidence type="ECO:0000256" key="4">
    <source>
        <dbReference type="ARBA" id="ARBA00022475"/>
    </source>
</evidence>
<dbReference type="CDD" id="cd03257">
    <property type="entry name" value="ABC_NikE_OppD_transporters"/>
    <property type="match status" value="1"/>
</dbReference>
<keyword evidence="5" id="KW-0547">Nucleotide-binding</keyword>
<keyword evidence="6 9" id="KW-0067">ATP-binding</keyword>
<dbReference type="SUPFAM" id="SSF52540">
    <property type="entry name" value="P-loop containing nucleoside triphosphate hydrolases"/>
    <property type="match status" value="1"/>
</dbReference>
<keyword evidence="10" id="KW-1185">Reference proteome</keyword>
<evidence type="ECO:0000256" key="3">
    <source>
        <dbReference type="ARBA" id="ARBA00022448"/>
    </source>
</evidence>
<comment type="subcellular location">
    <subcellularLocation>
        <location evidence="1">Cell inner membrane</location>
        <topology evidence="1">Peripheral membrane protein</topology>
    </subcellularLocation>
</comment>
<evidence type="ECO:0000313" key="10">
    <source>
        <dbReference type="Proteomes" id="UP001595536"/>
    </source>
</evidence>
<dbReference type="Proteomes" id="UP001595536">
    <property type="component" value="Unassembled WGS sequence"/>
</dbReference>
<dbReference type="EMBL" id="JBHRUV010000002">
    <property type="protein sequence ID" value="MFC3264787.1"/>
    <property type="molecule type" value="Genomic_DNA"/>
</dbReference>
<dbReference type="InterPro" id="IPR013563">
    <property type="entry name" value="Oligopep_ABC_C"/>
</dbReference>
<reference evidence="10" key="1">
    <citation type="journal article" date="2019" name="Int. J. Syst. Evol. Microbiol.">
        <title>The Global Catalogue of Microorganisms (GCM) 10K type strain sequencing project: providing services to taxonomists for standard genome sequencing and annotation.</title>
        <authorList>
            <consortium name="The Broad Institute Genomics Platform"/>
            <consortium name="The Broad Institute Genome Sequencing Center for Infectious Disease"/>
            <person name="Wu L."/>
            <person name="Ma J."/>
        </authorList>
    </citation>
    <scope>NUCLEOTIDE SEQUENCE [LARGE SCALE GENOMIC DNA]</scope>
    <source>
        <strain evidence="10">CCM 7941</strain>
    </source>
</reference>